<name>A0A5B8RHC0_9ZZZZ</name>
<keyword evidence="2" id="KW-1133">Transmembrane helix</keyword>
<keyword evidence="2" id="KW-0812">Transmembrane</keyword>
<gene>
    <name evidence="3" type="primary">pilE_1</name>
    <name evidence="3" type="ORF">KBTEX_03295</name>
</gene>
<dbReference type="NCBIfam" id="TIGR02532">
    <property type="entry name" value="IV_pilin_GFxxxE"/>
    <property type="match status" value="1"/>
</dbReference>
<accession>A0A5B8RHC0</accession>
<dbReference type="EMBL" id="MN079187">
    <property type="protein sequence ID" value="QEA06952.1"/>
    <property type="molecule type" value="Genomic_DNA"/>
</dbReference>
<dbReference type="Gene3D" id="3.30.700.10">
    <property type="entry name" value="Glycoprotein, Type 4 Pilin"/>
    <property type="match status" value="1"/>
</dbReference>
<dbReference type="InterPro" id="IPR001082">
    <property type="entry name" value="Pilin"/>
</dbReference>
<dbReference type="PANTHER" id="PTHR30093:SF34">
    <property type="entry name" value="PREPILIN PEPTIDASE-DEPENDENT PROTEIN D"/>
    <property type="match status" value="1"/>
</dbReference>
<evidence type="ECO:0000256" key="2">
    <source>
        <dbReference type="SAM" id="Phobius"/>
    </source>
</evidence>
<proteinExistence type="predicted"/>
<keyword evidence="1" id="KW-0488">Methylation</keyword>
<dbReference type="SUPFAM" id="SSF54523">
    <property type="entry name" value="Pili subunits"/>
    <property type="match status" value="1"/>
</dbReference>
<protein>
    <submittedName>
        <fullName evidence="3">Fimbrial protein</fullName>
    </submittedName>
</protein>
<dbReference type="InterPro" id="IPR045584">
    <property type="entry name" value="Pilin-like"/>
</dbReference>
<organism evidence="3">
    <name type="scientific">uncultured organism</name>
    <dbReference type="NCBI Taxonomy" id="155900"/>
    <lineage>
        <taxon>unclassified sequences</taxon>
        <taxon>environmental samples</taxon>
    </lineage>
</organism>
<dbReference type="PANTHER" id="PTHR30093">
    <property type="entry name" value="GENERAL SECRETION PATHWAY PROTEIN G"/>
    <property type="match status" value="1"/>
</dbReference>
<reference evidence="3" key="1">
    <citation type="submission" date="2019-06" db="EMBL/GenBank/DDBJ databases">
        <authorList>
            <person name="Murdoch R.W."/>
            <person name="Fathepure B."/>
        </authorList>
    </citation>
    <scope>NUCLEOTIDE SEQUENCE</scope>
</reference>
<evidence type="ECO:0000256" key="1">
    <source>
        <dbReference type="ARBA" id="ARBA00022481"/>
    </source>
</evidence>
<dbReference type="AlphaFoldDB" id="A0A5B8RHC0"/>
<keyword evidence="2" id="KW-0472">Membrane</keyword>
<dbReference type="Pfam" id="PF07963">
    <property type="entry name" value="N_methyl"/>
    <property type="match status" value="1"/>
</dbReference>
<sequence>MKKTQQGFTLIELMIVVAIIGILAAIAIPAYQDYTRRAQATEMITAAAPLKTAVSEYAIVEGTLPASGTTDISFTDVTTDLVSGISWNGTTIGVGGSGPLANLRITLDPDLNNGSVSWECNSSGSTQWAPSSCQ</sequence>
<feature type="transmembrane region" description="Helical" evidence="2">
    <location>
        <begin position="7"/>
        <end position="31"/>
    </location>
</feature>
<evidence type="ECO:0000313" key="3">
    <source>
        <dbReference type="EMBL" id="QEA06952.1"/>
    </source>
</evidence>
<dbReference type="PROSITE" id="PS00409">
    <property type="entry name" value="PROKAR_NTER_METHYL"/>
    <property type="match status" value="1"/>
</dbReference>
<dbReference type="InterPro" id="IPR012902">
    <property type="entry name" value="N_methyl_site"/>
</dbReference>
<dbReference type="GO" id="GO:0007155">
    <property type="term" value="P:cell adhesion"/>
    <property type="evidence" value="ECO:0007669"/>
    <property type="project" value="InterPro"/>
</dbReference>
<dbReference type="Pfam" id="PF00114">
    <property type="entry name" value="Pilin"/>
    <property type="match status" value="1"/>
</dbReference>